<keyword evidence="3" id="KW-1003">Cell membrane</keyword>
<dbReference type="AlphaFoldDB" id="C5BZB2"/>
<keyword evidence="5 7" id="KW-1133">Transmembrane helix</keyword>
<evidence type="ECO:0000256" key="7">
    <source>
        <dbReference type="SAM" id="Phobius"/>
    </source>
</evidence>
<dbReference type="PANTHER" id="PTHR33778:SF1">
    <property type="entry name" value="MAGNESIUM TRANSPORTER YHID-RELATED"/>
    <property type="match status" value="1"/>
</dbReference>
<dbReference type="HOGENOM" id="CLU_079292_0_1_11"/>
<evidence type="ECO:0000256" key="6">
    <source>
        <dbReference type="ARBA" id="ARBA00023136"/>
    </source>
</evidence>
<dbReference type="KEGG" id="bcv:Bcav_0823"/>
<dbReference type="eggNOG" id="COG1285">
    <property type="taxonomic scope" value="Bacteria"/>
</dbReference>
<comment type="similarity">
    <text evidence="2">Belongs to the MgtC/SapB family.</text>
</comment>
<gene>
    <name evidence="9" type="ordered locus">Bcav_0823</name>
</gene>
<protein>
    <submittedName>
        <fullName evidence="9">MgtC/SapB transporter</fullName>
    </submittedName>
</protein>
<dbReference type="PANTHER" id="PTHR33778">
    <property type="entry name" value="PROTEIN MGTC"/>
    <property type="match status" value="1"/>
</dbReference>
<dbReference type="Proteomes" id="UP000007962">
    <property type="component" value="Chromosome"/>
</dbReference>
<evidence type="ECO:0000256" key="1">
    <source>
        <dbReference type="ARBA" id="ARBA00004651"/>
    </source>
</evidence>
<keyword evidence="6 7" id="KW-0472">Membrane</keyword>
<organism evidence="9 10">
    <name type="scientific">Beutenbergia cavernae (strain ATCC BAA-8 / DSM 12333 / CCUG 43141 / JCM 11478 / NBRC 16432 / NCIMB 13614 / HKI 0122)</name>
    <dbReference type="NCBI Taxonomy" id="471853"/>
    <lineage>
        <taxon>Bacteria</taxon>
        <taxon>Bacillati</taxon>
        <taxon>Actinomycetota</taxon>
        <taxon>Actinomycetes</taxon>
        <taxon>Micrococcales</taxon>
        <taxon>Beutenbergiaceae</taxon>
        <taxon>Beutenbergia</taxon>
    </lineage>
</organism>
<evidence type="ECO:0000313" key="9">
    <source>
        <dbReference type="EMBL" id="ACQ79084.1"/>
    </source>
</evidence>
<dbReference type="GO" id="GO:0005886">
    <property type="term" value="C:plasma membrane"/>
    <property type="evidence" value="ECO:0007669"/>
    <property type="project" value="UniProtKB-SubCell"/>
</dbReference>
<dbReference type="OrthoDB" id="9811198at2"/>
<feature type="transmembrane region" description="Helical" evidence="7">
    <location>
        <begin position="106"/>
        <end position="125"/>
    </location>
</feature>
<feature type="domain" description="MgtC/SapB/SrpB/YhiD N-terminal" evidence="8">
    <location>
        <begin position="17"/>
        <end position="145"/>
    </location>
</feature>
<evidence type="ECO:0000256" key="3">
    <source>
        <dbReference type="ARBA" id="ARBA00022475"/>
    </source>
</evidence>
<keyword evidence="4 7" id="KW-0812">Transmembrane</keyword>
<dbReference type="InterPro" id="IPR049177">
    <property type="entry name" value="MgtC_SapB_SrpB_YhiD_N"/>
</dbReference>
<accession>C5BZB2</accession>
<feature type="transmembrane region" description="Helical" evidence="7">
    <location>
        <begin position="14"/>
        <end position="33"/>
    </location>
</feature>
<name>C5BZB2_BEUC1</name>
<dbReference type="InterPro" id="IPR003416">
    <property type="entry name" value="MgtC/SapB/SrpB/YhiD_fam"/>
</dbReference>
<dbReference type="STRING" id="471853.Bcav_0823"/>
<evidence type="ECO:0000313" key="10">
    <source>
        <dbReference type="Proteomes" id="UP000007962"/>
    </source>
</evidence>
<evidence type="ECO:0000256" key="5">
    <source>
        <dbReference type="ARBA" id="ARBA00022989"/>
    </source>
</evidence>
<dbReference type="RefSeq" id="WP_012725864.1">
    <property type="nucleotide sequence ID" value="NC_012669.1"/>
</dbReference>
<feature type="transmembrane region" description="Helical" evidence="7">
    <location>
        <begin position="76"/>
        <end position="94"/>
    </location>
</feature>
<dbReference type="PRINTS" id="PR01837">
    <property type="entry name" value="MGTCSAPBPROT"/>
</dbReference>
<feature type="transmembrane region" description="Helical" evidence="7">
    <location>
        <begin position="131"/>
        <end position="147"/>
    </location>
</feature>
<evidence type="ECO:0000256" key="2">
    <source>
        <dbReference type="ARBA" id="ARBA00009298"/>
    </source>
</evidence>
<keyword evidence="10" id="KW-1185">Reference proteome</keyword>
<evidence type="ECO:0000256" key="4">
    <source>
        <dbReference type="ARBA" id="ARBA00022692"/>
    </source>
</evidence>
<dbReference type="Pfam" id="PF02308">
    <property type="entry name" value="MgtC"/>
    <property type="match status" value="1"/>
</dbReference>
<proteinExistence type="inferred from homology"/>
<feature type="transmembrane region" description="Helical" evidence="7">
    <location>
        <begin position="45"/>
        <end position="64"/>
    </location>
</feature>
<sequence length="237" mass="24908">MGWAWASETTVTELQLLGLAFVLCSIIGLERQFHQKSAGLRTHTLVGMGAAVFTLISAYGFAHVLGADVTLDPSRIAAQIVSGIGFLGAGVIFMRRDIVRGLTTAATIWVSAAVGMACGAGMPVLAIATTGLHLAAIFVLAPIGRALPTPDRRRLVAVRYRDGEGVLRSVLATATDMGFQASIISTSVDEQPSGARVVAMTVRFRGRTPLRDLVTALAELSGVVGVQSQDDETEDDD</sequence>
<comment type="subcellular location">
    <subcellularLocation>
        <location evidence="1">Cell membrane</location>
        <topology evidence="1">Multi-pass membrane protein</topology>
    </subcellularLocation>
</comment>
<dbReference type="EMBL" id="CP001618">
    <property type="protein sequence ID" value="ACQ79084.1"/>
    <property type="molecule type" value="Genomic_DNA"/>
</dbReference>
<reference evidence="9 10" key="1">
    <citation type="journal article" date="2009" name="Stand. Genomic Sci.">
        <title>Complete genome sequence of Beutenbergia cavernae type strain (HKI 0122).</title>
        <authorList>
            <person name="Land M."/>
            <person name="Pukall R."/>
            <person name="Abt B."/>
            <person name="Goker M."/>
            <person name="Rohde M."/>
            <person name="Glavina Del Rio T."/>
            <person name="Tice H."/>
            <person name="Copeland A."/>
            <person name="Cheng J.F."/>
            <person name="Lucas S."/>
            <person name="Chen F."/>
            <person name="Nolan M."/>
            <person name="Bruce D."/>
            <person name="Goodwin L."/>
            <person name="Pitluck S."/>
            <person name="Ivanova N."/>
            <person name="Mavromatis K."/>
            <person name="Ovchinnikova G."/>
            <person name="Pati A."/>
            <person name="Chen A."/>
            <person name="Palaniappan K."/>
            <person name="Hauser L."/>
            <person name="Chang Y.J."/>
            <person name="Jefferies C.C."/>
            <person name="Saunders E."/>
            <person name="Brettin T."/>
            <person name="Detter J.C."/>
            <person name="Han C."/>
            <person name="Chain P."/>
            <person name="Bristow J."/>
            <person name="Eisen J.A."/>
            <person name="Markowitz V."/>
            <person name="Hugenholtz P."/>
            <person name="Kyrpides N.C."/>
            <person name="Klenk H.P."/>
            <person name="Lapidus A."/>
        </authorList>
    </citation>
    <scope>NUCLEOTIDE SEQUENCE [LARGE SCALE GENOMIC DNA]</scope>
    <source>
        <strain evidence="10">ATCC BAA-8 / DSM 12333 / NBRC 16432</strain>
    </source>
</reference>
<evidence type="ECO:0000259" key="8">
    <source>
        <dbReference type="Pfam" id="PF02308"/>
    </source>
</evidence>